<accession>A0A0U1CX53</accession>
<sequence length="72" mass="8302">MSQAFEPPPILSQLMPYHEATRNFTVRQAEKFIEYLARWITTSNRLPATATVEKRDHKTLVMTIVVDTPDTP</sequence>
<keyword evidence="2" id="KW-1185">Reference proteome</keyword>
<dbReference type="RefSeq" id="WP_090418332.1">
    <property type="nucleotide sequence ID" value="NZ_CTEC01000001.1"/>
</dbReference>
<proteinExistence type="predicted"/>
<dbReference type="EMBL" id="CTEC01000001">
    <property type="protein sequence ID" value="CQD03738.1"/>
    <property type="molecule type" value="Genomic_DNA"/>
</dbReference>
<name>A0A0U1CX53_9MYCO</name>
<gene>
    <name evidence="1" type="ORF">BN000_00635</name>
</gene>
<reference evidence="2" key="1">
    <citation type="submission" date="2015-03" db="EMBL/GenBank/DDBJ databases">
        <authorList>
            <person name="Urmite Genomes"/>
        </authorList>
    </citation>
    <scope>NUCLEOTIDE SEQUENCE [LARGE SCALE GENOMIC DNA]</scope>
    <source>
        <strain evidence="2">CSUR P1344</strain>
    </source>
</reference>
<protein>
    <submittedName>
        <fullName evidence="1">Uncharacterized protein</fullName>
    </submittedName>
</protein>
<dbReference type="AlphaFoldDB" id="A0A0U1CX53"/>
<dbReference type="Proteomes" id="UP000199601">
    <property type="component" value="Unassembled WGS sequence"/>
</dbReference>
<organism evidence="1 2">
    <name type="scientific">Mycobacterium europaeum</name>
    <dbReference type="NCBI Taxonomy" id="761804"/>
    <lineage>
        <taxon>Bacteria</taxon>
        <taxon>Bacillati</taxon>
        <taxon>Actinomycetota</taxon>
        <taxon>Actinomycetes</taxon>
        <taxon>Mycobacteriales</taxon>
        <taxon>Mycobacteriaceae</taxon>
        <taxon>Mycobacterium</taxon>
        <taxon>Mycobacterium simiae complex</taxon>
    </lineage>
</organism>
<evidence type="ECO:0000313" key="1">
    <source>
        <dbReference type="EMBL" id="CQD03738.1"/>
    </source>
</evidence>
<evidence type="ECO:0000313" key="2">
    <source>
        <dbReference type="Proteomes" id="UP000199601"/>
    </source>
</evidence>